<evidence type="ECO:0000313" key="3">
    <source>
        <dbReference type="Proteomes" id="UP000276379"/>
    </source>
</evidence>
<name>A0A3R8S1Z0_9ACTN</name>
<comment type="caution">
    <text evidence="2">The sequence shown here is derived from an EMBL/GenBank/DDBJ whole genome shotgun (WGS) entry which is preliminary data.</text>
</comment>
<dbReference type="Proteomes" id="UP000276379">
    <property type="component" value="Unassembled WGS sequence"/>
</dbReference>
<proteinExistence type="predicted"/>
<sequence length="62" mass="6337">MAATSDQTQVIKNGKSATFYTPQTGGKQVSTPGSYTGFITGHITAPVPGDIGTGHSKTVVLK</sequence>
<organism evidence="2 3">
    <name type="scientific">Streptomyces griseofuscus</name>
    <dbReference type="NCBI Taxonomy" id="146922"/>
    <lineage>
        <taxon>Bacteria</taxon>
        <taxon>Bacillati</taxon>
        <taxon>Actinomycetota</taxon>
        <taxon>Actinomycetes</taxon>
        <taxon>Kitasatosporales</taxon>
        <taxon>Streptomycetaceae</taxon>
        <taxon>Streptomyces</taxon>
    </lineage>
</organism>
<evidence type="ECO:0000313" key="2">
    <source>
        <dbReference type="EMBL" id="RRQ86235.1"/>
    </source>
</evidence>
<dbReference type="EMBL" id="PDES01000006">
    <property type="protein sequence ID" value="RRQ86235.1"/>
    <property type="molecule type" value="Genomic_DNA"/>
</dbReference>
<protein>
    <submittedName>
        <fullName evidence="2">Uncharacterized protein</fullName>
    </submittedName>
</protein>
<reference evidence="2 3" key="1">
    <citation type="submission" date="2017-10" db="EMBL/GenBank/DDBJ databases">
        <title>Draft genome of actinobacteria isolated from guarana (Paullinia cupana (Mart.) Ducke.</title>
        <authorList>
            <person name="Siqueira K.A."/>
            <person name="Liotti R.G."/>
            <person name="Mendes T.A."/>
            <person name="Soares M.A."/>
        </authorList>
    </citation>
    <scope>NUCLEOTIDE SEQUENCE [LARGE SCALE GENOMIC DNA]</scope>
    <source>
        <strain evidence="2 3">199</strain>
    </source>
</reference>
<evidence type="ECO:0000256" key="1">
    <source>
        <dbReference type="SAM" id="MobiDB-lite"/>
    </source>
</evidence>
<feature type="region of interest" description="Disordered" evidence="1">
    <location>
        <begin position="1"/>
        <end position="30"/>
    </location>
</feature>
<gene>
    <name evidence="2" type="ORF">CQW44_15160</name>
</gene>
<accession>A0A3R8S1Z0</accession>
<keyword evidence="3" id="KW-1185">Reference proteome</keyword>
<dbReference type="AlphaFoldDB" id="A0A3R8S1Z0"/>